<keyword evidence="2" id="KW-1185">Reference proteome</keyword>
<accession>A0AAN8WCA4</accession>
<feature type="non-terminal residue" evidence="1">
    <location>
        <position position="1"/>
    </location>
</feature>
<protein>
    <submittedName>
        <fullName evidence="1">Uncharacterized protein</fullName>
    </submittedName>
</protein>
<dbReference type="AlphaFoldDB" id="A0AAN8WCA4"/>
<reference evidence="1 2" key="1">
    <citation type="submission" date="2023-11" db="EMBL/GenBank/DDBJ databases">
        <title>Halocaridina rubra genome assembly.</title>
        <authorList>
            <person name="Smith C."/>
        </authorList>
    </citation>
    <scope>NUCLEOTIDE SEQUENCE [LARGE SCALE GENOMIC DNA]</scope>
    <source>
        <strain evidence="1">EP-1</strain>
        <tissue evidence="1">Whole</tissue>
    </source>
</reference>
<organism evidence="1 2">
    <name type="scientific">Halocaridina rubra</name>
    <name type="common">Hawaiian red shrimp</name>
    <dbReference type="NCBI Taxonomy" id="373956"/>
    <lineage>
        <taxon>Eukaryota</taxon>
        <taxon>Metazoa</taxon>
        <taxon>Ecdysozoa</taxon>
        <taxon>Arthropoda</taxon>
        <taxon>Crustacea</taxon>
        <taxon>Multicrustacea</taxon>
        <taxon>Malacostraca</taxon>
        <taxon>Eumalacostraca</taxon>
        <taxon>Eucarida</taxon>
        <taxon>Decapoda</taxon>
        <taxon>Pleocyemata</taxon>
        <taxon>Caridea</taxon>
        <taxon>Atyoidea</taxon>
        <taxon>Atyidae</taxon>
        <taxon>Halocaridina</taxon>
    </lineage>
</organism>
<evidence type="ECO:0000313" key="2">
    <source>
        <dbReference type="Proteomes" id="UP001381693"/>
    </source>
</evidence>
<dbReference type="Proteomes" id="UP001381693">
    <property type="component" value="Unassembled WGS sequence"/>
</dbReference>
<dbReference type="EMBL" id="JAXCGZ010022017">
    <property type="protein sequence ID" value="KAK7039044.1"/>
    <property type="molecule type" value="Genomic_DNA"/>
</dbReference>
<comment type="caution">
    <text evidence="1">The sequence shown here is derived from an EMBL/GenBank/DDBJ whole genome shotgun (WGS) entry which is preliminary data.</text>
</comment>
<sequence>DVHIVVRKKGSFSKQHKSRRAKIKSISITCADNINIATEGNKTRCISSVKGEPKPQDKNHEATQQQTTNWIHLLAPPREMVSPSYAKTSFRPP</sequence>
<gene>
    <name evidence="1" type="ORF">SK128_014663</name>
</gene>
<name>A0AAN8WCA4_HALRR</name>
<proteinExistence type="predicted"/>
<evidence type="ECO:0000313" key="1">
    <source>
        <dbReference type="EMBL" id="KAK7039044.1"/>
    </source>
</evidence>